<feature type="signal peptide" evidence="2">
    <location>
        <begin position="1"/>
        <end position="23"/>
    </location>
</feature>
<dbReference type="InterPro" id="IPR058832">
    <property type="entry name" value="PTX3_N"/>
</dbReference>
<dbReference type="Pfam" id="PF26206">
    <property type="entry name" value="PTX3_N"/>
    <property type="match status" value="1"/>
</dbReference>
<reference evidence="4" key="2">
    <citation type="submission" date="2025-08" db="UniProtKB">
        <authorList>
            <consortium name="Ensembl"/>
        </authorList>
    </citation>
    <scope>IDENTIFICATION</scope>
</reference>
<evidence type="ECO:0000256" key="1">
    <source>
        <dbReference type="PROSITE-ProRule" id="PRU01172"/>
    </source>
</evidence>
<accession>A0A8D0C6N7</accession>
<sequence>MAVRRALLAVCVLCAAHVWPSRGFDYSFEVSYADQSYNDITDPNQEEDAPTTTVTPCESAELTKWDKLFSMLENSQMRENMLLESTDDGLRAELRSLRAELLRRADGLAAACGGRGDGAGRRLAAHLDHWLERALEQLREAGDAQLARLDAALQQLQLLGSRSAKAEGGCQNGPGGKAIQNDRKLQDVTAGDTGQLHKMLAAMATDLHKVQSQLDLSLWSRAPSSHPSGCETTLLFPMRSRRIFASVTPEGPVSLRSFTVCLWAKATESLNKTVLFSYGTRRNPHEIQLVLSGSSALFTVAGEAHLVEARGAVEPLRWGHYCGAWSSEQGLASLWVDGRLAAGAPGVAEGHALPEGGAMQLGQERNGCCAAPGFADGFDAKLAFAGRMTGVNMWDRVLGADEISRQARPESACSSRGNVVGWGVSEIVPHGGAQFYG</sequence>
<name>A0A8D0C6N7_SCLFO</name>
<organism evidence="4 5">
    <name type="scientific">Scleropages formosus</name>
    <name type="common">Asian bonytongue</name>
    <name type="synonym">Osteoglossum formosum</name>
    <dbReference type="NCBI Taxonomy" id="113540"/>
    <lineage>
        <taxon>Eukaryota</taxon>
        <taxon>Metazoa</taxon>
        <taxon>Chordata</taxon>
        <taxon>Craniata</taxon>
        <taxon>Vertebrata</taxon>
        <taxon>Euteleostomi</taxon>
        <taxon>Actinopterygii</taxon>
        <taxon>Neopterygii</taxon>
        <taxon>Teleostei</taxon>
        <taxon>Osteoglossocephala</taxon>
        <taxon>Osteoglossomorpha</taxon>
        <taxon>Osteoglossiformes</taxon>
        <taxon>Osteoglossidae</taxon>
        <taxon>Scleropages</taxon>
    </lineage>
</organism>
<dbReference type="InterPro" id="IPR001759">
    <property type="entry name" value="PTX_dom"/>
</dbReference>
<reference evidence="4" key="3">
    <citation type="submission" date="2025-09" db="UniProtKB">
        <authorList>
            <consortium name="Ensembl"/>
        </authorList>
    </citation>
    <scope>IDENTIFICATION</scope>
</reference>
<gene>
    <name evidence="4" type="primary">PTX3</name>
    <name evidence="4" type="synonym">ptx3a</name>
</gene>
<evidence type="ECO:0000313" key="4">
    <source>
        <dbReference type="Ensembl" id="ENSSFOP00015062373.1"/>
    </source>
</evidence>
<dbReference type="GO" id="GO:0045087">
    <property type="term" value="P:innate immune response"/>
    <property type="evidence" value="ECO:0007669"/>
    <property type="project" value="TreeGrafter"/>
</dbReference>
<dbReference type="AlphaFoldDB" id="A0A8D0C6N7"/>
<dbReference type="GO" id="GO:0005615">
    <property type="term" value="C:extracellular space"/>
    <property type="evidence" value="ECO:0007669"/>
    <property type="project" value="TreeGrafter"/>
</dbReference>
<comment type="caution">
    <text evidence="1">Lacks conserved residue(s) required for the propagation of feature annotation.</text>
</comment>
<dbReference type="InterPro" id="IPR013320">
    <property type="entry name" value="ConA-like_dom_sf"/>
</dbReference>
<keyword evidence="2" id="KW-0732">Signal</keyword>
<feature type="domain" description="Pentraxin (PTX)" evidence="3">
    <location>
        <begin position="230"/>
        <end position="437"/>
    </location>
</feature>
<evidence type="ECO:0000313" key="5">
    <source>
        <dbReference type="Proteomes" id="UP000694397"/>
    </source>
</evidence>
<dbReference type="Gene3D" id="2.60.120.200">
    <property type="match status" value="1"/>
</dbReference>
<evidence type="ECO:0000256" key="2">
    <source>
        <dbReference type="SAM" id="SignalP"/>
    </source>
</evidence>
<dbReference type="PANTHER" id="PTHR46943:SF1">
    <property type="entry name" value="PENTRAXIN-RELATED PROTEIN PTX3"/>
    <property type="match status" value="1"/>
</dbReference>
<dbReference type="GO" id="GO:0001849">
    <property type="term" value="F:complement component C1q complex binding"/>
    <property type="evidence" value="ECO:0007669"/>
    <property type="project" value="TreeGrafter"/>
</dbReference>
<dbReference type="InterPro" id="IPR042837">
    <property type="entry name" value="PTX3"/>
</dbReference>
<dbReference type="OrthoDB" id="10009351at2759"/>
<dbReference type="SMART" id="SM00159">
    <property type="entry name" value="PTX"/>
    <property type="match status" value="1"/>
</dbReference>
<dbReference type="Proteomes" id="UP000694397">
    <property type="component" value="Chromosome 10"/>
</dbReference>
<dbReference type="PRINTS" id="PR00895">
    <property type="entry name" value="PENTAXIN"/>
</dbReference>
<dbReference type="PANTHER" id="PTHR46943">
    <property type="entry name" value="PENTRAXIN-RELATED PROTEIN PTX3"/>
    <property type="match status" value="1"/>
</dbReference>
<keyword evidence="5" id="KW-1185">Reference proteome</keyword>
<evidence type="ECO:0000259" key="3">
    <source>
        <dbReference type="PROSITE" id="PS51828"/>
    </source>
</evidence>
<feature type="chain" id="PRO_5034186247" evidence="2">
    <location>
        <begin position="24"/>
        <end position="437"/>
    </location>
</feature>
<protein>
    <submittedName>
        <fullName evidence="4">Pentraxin 3</fullName>
    </submittedName>
</protein>
<dbReference type="GeneTree" id="ENSGT01100000263515"/>
<proteinExistence type="predicted"/>
<dbReference type="Ensembl" id="ENSSFOT00015052155.1">
    <property type="protein sequence ID" value="ENSSFOP00015062373.1"/>
    <property type="gene ID" value="ENSSFOG00015028578.1"/>
</dbReference>
<dbReference type="SUPFAM" id="SSF49899">
    <property type="entry name" value="Concanavalin A-like lectins/glucanases"/>
    <property type="match status" value="1"/>
</dbReference>
<reference evidence="4 5" key="1">
    <citation type="submission" date="2019-04" db="EMBL/GenBank/DDBJ databases">
        <authorList>
            <consortium name="Wellcome Sanger Institute Data Sharing"/>
        </authorList>
    </citation>
    <scope>NUCLEOTIDE SEQUENCE [LARGE SCALE GENOMIC DNA]</scope>
</reference>
<dbReference type="PROSITE" id="PS51828">
    <property type="entry name" value="PTX_2"/>
    <property type="match status" value="1"/>
</dbReference>
<dbReference type="Pfam" id="PF00354">
    <property type="entry name" value="Pentaxin"/>
    <property type="match status" value="1"/>
</dbReference>